<feature type="transmembrane region" description="Helical" evidence="1">
    <location>
        <begin position="12"/>
        <end position="34"/>
    </location>
</feature>
<accession>A0A0C1M6L8</accession>
<reference evidence="3 7" key="1">
    <citation type="submission" date="2017-09" db="EMBL/GenBank/DDBJ databases">
        <title>Genome sequence of Lactobacillus brevis D7.</title>
        <authorList>
            <person name="Kwon M.-S."/>
            <person name="Lim S.K."/>
            <person name="Choi H.-J."/>
        </authorList>
    </citation>
    <scope>NUCLEOTIDE SEQUENCE [LARGE SCALE GENOMIC DNA]</scope>
    <source>
        <strain evidence="3 7">D7</strain>
    </source>
</reference>
<dbReference type="EMBL" id="JAERKF010000011">
    <property type="protein sequence ID" value="MBS1011052.1"/>
    <property type="molecule type" value="Genomic_DNA"/>
</dbReference>
<reference evidence="6" key="6">
    <citation type="submission" date="2022-11" db="EMBL/GenBank/DDBJ databases">
        <title>Whole genome sequence of Levilactobacillus brevis SMB091.</title>
        <authorList>
            <person name="Kim J.-M."/>
            <person name="Kim O.-C."/>
            <person name="Choi Y.H."/>
            <person name="Han N.S."/>
            <person name="Hurh B."/>
        </authorList>
    </citation>
    <scope>NUCLEOTIDE SEQUENCE</scope>
    <source>
        <strain evidence="6">SMB091</strain>
    </source>
</reference>
<sequence length="94" mass="10619">MLTLVLWIFKALNWLVSAYILLIVVYALLSWLPGGYQSRFGQIVGRLVEPFLRYFEFISLGPIGFGPVVAIVVLSLVQYGLQALQIMILNLLFT</sequence>
<organism evidence="3 7">
    <name type="scientific">Levilactobacillus brevis</name>
    <name type="common">Lactobacillus brevis</name>
    <dbReference type="NCBI Taxonomy" id="1580"/>
    <lineage>
        <taxon>Bacteria</taxon>
        <taxon>Bacillati</taxon>
        <taxon>Bacillota</taxon>
        <taxon>Bacilli</taxon>
        <taxon>Lactobacillales</taxon>
        <taxon>Lactobacillaceae</taxon>
        <taxon>Levilactobacillus</taxon>
    </lineage>
</organism>
<dbReference type="Pfam" id="PF02325">
    <property type="entry name" value="CCB3_YggT"/>
    <property type="match status" value="1"/>
</dbReference>
<reference evidence="2" key="4">
    <citation type="submission" date="2020-12" db="EMBL/GenBank/DDBJ databases">
        <authorList>
            <person name="Mcmullen J.G."/>
        </authorList>
    </citation>
    <scope>NUCLEOTIDE SEQUENCE</scope>
    <source>
        <strain evidence="2">Dm-2019-70</strain>
    </source>
</reference>
<dbReference type="GO" id="GO:0016020">
    <property type="term" value="C:membrane"/>
    <property type="evidence" value="ECO:0007669"/>
    <property type="project" value="InterPro"/>
</dbReference>
<dbReference type="GeneID" id="56993216"/>
<protein>
    <submittedName>
        <fullName evidence="4">Cell division membrane protein</fullName>
    </submittedName>
    <submittedName>
        <fullName evidence="3">YggT family protein</fullName>
    </submittedName>
</protein>
<evidence type="ECO:0000256" key="1">
    <source>
        <dbReference type="SAM" id="Phobius"/>
    </source>
</evidence>
<dbReference type="Proteomes" id="UP000785759">
    <property type="component" value="Unassembled WGS sequence"/>
</dbReference>
<dbReference type="InterPro" id="IPR003425">
    <property type="entry name" value="CCB3/YggT"/>
</dbReference>
<dbReference type="Proteomes" id="UP001164768">
    <property type="component" value="Chromosome"/>
</dbReference>
<evidence type="ECO:0000313" key="4">
    <source>
        <dbReference type="EMBL" id="QCZ53004.1"/>
    </source>
</evidence>
<dbReference type="AlphaFoldDB" id="A0A0C1M6L8"/>
<evidence type="ECO:0000313" key="2">
    <source>
        <dbReference type="EMBL" id="MBS1011052.1"/>
    </source>
</evidence>
<gene>
    <name evidence="3" type="ORF">CNR29_08215</name>
    <name evidence="5" type="ORF">DIS17_04815</name>
    <name evidence="2" type="ORF">JK167_09450</name>
    <name evidence="6" type="ORF">ORR04_03550</name>
    <name evidence="4" type="ORF">UCCLBBS449_1047</name>
</gene>
<dbReference type="EMBL" id="NVYO01000001">
    <property type="protein sequence ID" value="PBQ24007.1"/>
    <property type="molecule type" value="Genomic_DNA"/>
</dbReference>
<evidence type="ECO:0000313" key="5">
    <source>
        <dbReference type="EMBL" id="TOZ04679.1"/>
    </source>
</evidence>
<name>A0A0C1M6L8_LEVBR</name>
<keyword evidence="4" id="KW-0131">Cell cycle</keyword>
<evidence type="ECO:0000313" key="3">
    <source>
        <dbReference type="EMBL" id="PBQ24007.1"/>
    </source>
</evidence>
<keyword evidence="1" id="KW-0472">Membrane</keyword>
<keyword evidence="1" id="KW-0812">Transmembrane</keyword>
<feature type="transmembrane region" description="Helical" evidence="1">
    <location>
        <begin position="54"/>
        <end position="77"/>
    </location>
</feature>
<dbReference type="GO" id="GO:0051301">
    <property type="term" value="P:cell division"/>
    <property type="evidence" value="ECO:0007669"/>
    <property type="project" value="UniProtKB-KW"/>
</dbReference>
<reference evidence="4 8" key="3">
    <citation type="submission" date="2018-07" db="EMBL/GenBank/DDBJ databases">
        <authorList>
            <person name="Feyereisen M."/>
        </authorList>
    </citation>
    <scope>NUCLEOTIDE SEQUENCE [LARGE SCALE GENOMIC DNA]</scope>
    <source>
        <strain evidence="4 8">UCCLBBS449</strain>
    </source>
</reference>
<proteinExistence type="predicted"/>
<reference evidence="2" key="5">
    <citation type="submission" date="2022-09" db="EMBL/GenBank/DDBJ databases">
        <title>Genome-inferred correspondence between phylogeny and metabolic traits in the wild Drosophila gut microbiome.</title>
        <authorList>
            <person name="Bueno E."/>
            <person name="Blow F."/>
            <person name="Douglas A.E."/>
        </authorList>
    </citation>
    <scope>NUCLEOTIDE SEQUENCE</scope>
    <source>
        <strain evidence="2">Dm-2019-70</strain>
    </source>
</reference>
<keyword evidence="1" id="KW-1133">Transmembrane helix</keyword>
<dbReference type="Proteomes" id="UP000217918">
    <property type="component" value="Unassembled WGS sequence"/>
</dbReference>
<reference evidence="5" key="2">
    <citation type="submission" date="2018-05" db="EMBL/GenBank/DDBJ databases">
        <title>Genome Comparison of Lactic Acid Bacteria Isolated from non-Wheat Sourdough.</title>
        <authorList>
            <person name="Rice T."/>
            <person name="Axel C."/>
            <person name="Lynch K.M."/>
            <person name="Benz C."/>
            <person name="Arendt E.K."/>
            <person name="Coffey A."/>
        </authorList>
    </citation>
    <scope>NUCLEOTIDE SEQUENCE</scope>
    <source>
        <strain evidence="5">TR055</strain>
    </source>
</reference>
<evidence type="ECO:0000313" key="7">
    <source>
        <dbReference type="Proteomes" id="UP000217918"/>
    </source>
</evidence>
<dbReference type="Proteomes" id="UP000307074">
    <property type="component" value="Chromosome"/>
</dbReference>
<dbReference type="EMBL" id="CP031198">
    <property type="protein sequence ID" value="QCZ53004.1"/>
    <property type="molecule type" value="Genomic_DNA"/>
</dbReference>
<dbReference type="RefSeq" id="WP_011668170.1">
    <property type="nucleotide sequence ID" value="NZ_BBOW01000079.1"/>
</dbReference>
<dbReference type="OMA" id="SWFPNAY"/>
<dbReference type="Proteomes" id="UP000676478">
    <property type="component" value="Unassembled WGS sequence"/>
</dbReference>
<evidence type="ECO:0000313" key="8">
    <source>
        <dbReference type="Proteomes" id="UP000307074"/>
    </source>
</evidence>
<dbReference type="OrthoDB" id="47652at2"/>
<dbReference type="EMBL" id="QFDK01000004">
    <property type="protein sequence ID" value="TOZ04679.1"/>
    <property type="molecule type" value="Genomic_DNA"/>
</dbReference>
<evidence type="ECO:0000313" key="6">
    <source>
        <dbReference type="EMBL" id="WAD02290.1"/>
    </source>
</evidence>
<dbReference type="EMBL" id="CP113117">
    <property type="protein sequence ID" value="WAD02290.1"/>
    <property type="molecule type" value="Genomic_DNA"/>
</dbReference>
<keyword evidence="4" id="KW-0132">Cell division</keyword>